<dbReference type="Proteomes" id="UP000182135">
    <property type="component" value="Unassembled WGS sequence"/>
</dbReference>
<evidence type="ECO:0000256" key="1">
    <source>
        <dbReference type="ARBA" id="ARBA00022741"/>
    </source>
</evidence>
<dbReference type="OrthoDB" id="1955101at2"/>
<reference evidence="4 5" key="1">
    <citation type="submission" date="2016-10" db="EMBL/GenBank/DDBJ databases">
        <authorList>
            <person name="de Groot N.N."/>
        </authorList>
    </citation>
    <scope>NUCLEOTIDE SEQUENCE [LARGE SCALE GENOMIC DNA]</scope>
    <source>
        <strain evidence="4 5">NLAE-zl-G419</strain>
    </source>
</reference>
<keyword evidence="5" id="KW-1185">Reference proteome</keyword>
<sequence length="88" mass="10115">MKVVKKDHREESFQLEKLERSIENSARDIKLELNKSDLKLISRSVLKKITMIHGADGKTSSYEIIGVTVNVLKEDKFDIIIPSYLNLI</sequence>
<dbReference type="EMBL" id="FOOE01000028">
    <property type="protein sequence ID" value="SFG13646.1"/>
    <property type="molecule type" value="Genomic_DNA"/>
</dbReference>
<gene>
    <name evidence="4" type="ORF">SAMN04487885_12815</name>
</gene>
<evidence type="ECO:0000256" key="2">
    <source>
        <dbReference type="ARBA" id="ARBA00022840"/>
    </source>
</evidence>
<dbReference type="RefSeq" id="WP_027639649.1">
    <property type="nucleotide sequence ID" value="NZ_BAAACD010000036.1"/>
</dbReference>
<keyword evidence="1" id="KW-0547">Nucleotide-binding</keyword>
<feature type="domain" description="ATP-cone" evidence="3">
    <location>
        <begin position="1"/>
        <end position="78"/>
    </location>
</feature>
<name>A0A1I2PJ20_9CLOT</name>
<evidence type="ECO:0000259" key="3">
    <source>
        <dbReference type="Pfam" id="PF03477"/>
    </source>
</evidence>
<keyword evidence="2" id="KW-0067">ATP-binding</keyword>
<evidence type="ECO:0000313" key="5">
    <source>
        <dbReference type="Proteomes" id="UP000182135"/>
    </source>
</evidence>
<dbReference type="AlphaFoldDB" id="A0A1I2PJ20"/>
<organism evidence="4 5">
    <name type="scientific">Clostridium cadaveris</name>
    <dbReference type="NCBI Taxonomy" id="1529"/>
    <lineage>
        <taxon>Bacteria</taxon>
        <taxon>Bacillati</taxon>
        <taxon>Bacillota</taxon>
        <taxon>Clostridia</taxon>
        <taxon>Eubacteriales</taxon>
        <taxon>Clostridiaceae</taxon>
        <taxon>Clostridium</taxon>
    </lineage>
</organism>
<proteinExistence type="predicted"/>
<dbReference type="InterPro" id="IPR005144">
    <property type="entry name" value="ATP-cone_dom"/>
</dbReference>
<dbReference type="Pfam" id="PF03477">
    <property type="entry name" value="ATP-cone"/>
    <property type="match status" value="1"/>
</dbReference>
<dbReference type="GeneID" id="90544182"/>
<protein>
    <submittedName>
        <fullName evidence="4">ATP cone domain-containing protein</fullName>
    </submittedName>
</protein>
<evidence type="ECO:0000313" key="4">
    <source>
        <dbReference type="EMBL" id="SFG13646.1"/>
    </source>
</evidence>
<accession>A0A1I2PJ20</accession>
<dbReference type="GO" id="GO:0005524">
    <property type="term" value="F:ATP binding"/>
    <property type="evidence" value="ECO:0007669"/>
    <property type="project" value="UniProtKB-KW"/>
</dbReference>
<dbReference type="STRING" id="1529.SAMN04487885_12815"/>